<keyword evidence="5 9" id="KW-1133">Transmembrane helix</keyword>
<sequence>MARTYTWYNLRLILILTLGSLTFGYSFSVISNTLGQPGFLEYFDLEASGSRNNAITGTINGLFCAGATFGALTVGWMSEAHGRKITMYASCAVNIFGGSLQTGSINLAMFLASRFIAGWGIGMMVVLIPIYQAEISPPNARGLLVGQHGTWIVFGYAIAGWIGAGTYYSTNPSFQWRFPIAVSNVFPLALALCSPWVPESPRWLLTRDRKDEAWKIVSRLHGEVKGQEGSESYARQEFYQMVQQAQADSAAWAQGGNKQLFTKPSYRKRMWMGFFIQYSAQTTGAQVIYVYMVSLYQNLGLKGGTPLILSAVYVTVATIANFVGALLLDKYGRKPLIITGLVGCMIFLSLETAMVALYAGTTNKVGNAMGVLFTFCFISFYGGGIDAPCYVYCSEIFPTHIRSQGVAWSLVGTFLSTLVYVEAAPTALANIQWRYYLIFVVLTFVNIIVFYYWCPETKGLSLEDINAKFGDEVIVHFADATDAQKSEIAAAIKAEEQGQRVGSTATAEKDTAVQAKQIEKDGSNASTEA</sequence>
<feature type="transmembrane region" description="Helical" evidence="9">
    <location>
        <begin position="143"/>
        <end position="164"/>
    </location>
</feature>
<dbReference type="STRING" id="1447883.A0A2B7YIA1"/>
<evidence type="ECO:0000313" key="12">
    <source>
        <dbReference type="Proteomes" id="UP000224634"/>
    </source>
</evidence>
<dbReference type="InterPro" id="IPR005829">
    <property type="entry name" value="Sugar_transporter_CS"/>
</dbReference>
<feature type="transmembrane region" description="Helical" evidence="9">
    <location>
        <begin position="433"/>
        <end position="453"/>
    </location>
</feature>
<feature type="transmembrane region" description="Helical" evidence="9">
    <location>
        <begin position="271"/>
        <end position="292"/>
    </location>
</feature>
<keyword evidence="3 7" id="KW-0813">Transport</keyword>
<accession>A0A2B7YIA1</accession>
<evidence type="ECO:0000256" key="3">
    <source>
        <dbReference type="ARBA" id="ARBA00022448"/>
    </source>
</evidence>
<name>A0A2B7YIA1_POLH7</name>
<feature type="transmembrane region" description="Helical" evidence="9">
    <location>
        <begin position="371"/>
        <end position="393"/>
    </location>
</feature>
<evidence type="ECO:0000313" key="11">
    <source>
        <dbReference type="EMBL" id="PGH20771.1"/>
    </source>
</evidence>
<dbReference type="FunFam" id="1.20.1250.20:FF:000134">
    <property type="entry name" value="MFS sugar transporter protein"/>
    <property type="match status" value="1"/>
</dbReference>
<dbReference type="InterPro" id="IPR050360">
    <property type="entry name" value="MFS_Sugar_Transporters"/>
</dbReference>
<feature type="domain" description="Major facilitator superfamily (MFS) profile" evidence="10">
    <location>
        <begin position="12"/>
        <end position="458"/>
    </location>
</feature>
<comment type="similarity">
    <text evidence="2 7">Belongs to the major facilitator superfamily. Sugar transporter (TC 2.A.1.1) family.</text>
</comment>
<feature type="transmembrane region" description="Helical" evidence="9">
    <location>
        <begin position="111"/>
        <end position="131"/>
    </location>
</feature>
<organism evidence="11 12">
    <name type="scientific">Polytolypa hystricis (strain UAMH7299)</name>
    <dbReference type="NCBI Taxonomy" id="1447883"/>
    <lineage>
        <taxon>Eukaryota</taxon>
        <taxon>Fungi</taxon>
        <taxon>Dikarya</taxon>
        <taxon>Ascomycota</taxon>
        <taxon>Pezizomycotina</taxon>
        <taxon>Eurotiomycetes</taxon>
        <taxon>Eurotiomycetidae</taxon>
        <taxon>Onygenales</taxon>
        <taxon>Onygenales incertae sedis</taxon>
        <taxon>Polytolypa</taxon>
    </lineage>
</organism>
<dbReference type="PANTHER" id="PTHR48022:SF11">
    <property type="entry name" value="MONOSACCHARIDE TRANSPORTER (HXT8), PUTATIVE (AFU_ORTHOLOGUE AFUA_2G08120)-RELATED"/>
    <property type="match status" value="1"/>
</dbReference>
<feature type="transmembrane region" description="Helical" evidence="9">
    <location>
        <begin position="59"/>
        <end position="78"/>
    </location>
</feature>
<dbReference type="OrthoDB" id="6612291at2759"/>
<dbReference type="GO" id="GO:0016020">
    <property type="term" value="C:membrane"/>
    <property type="evidence" value="ECO:0007669"/>
    <property type="project" value="UniProtKB-SubCell"/>
</dbReference>
<evidence type="ECO:0000256" key="1">
    <source>
        <dbReference type="ARBA" id="ARBA00004141"/>
    </source>
</evidence>
<dbReference type="AlphaFoldDB" id="A0A2B7YIA1"/>
<feature type="transmembrane region" description="Helical" evidence="9">
    <location>
        <begin position="307"/>
        <end position="328"/>
    </location>
</feature>
<dbReference type="InterPro" id="IPR036259">
    <property type="entry name" value="MFS_trans_sf"/>
</dbReference>
<evidence type="ECO:0000256" key="5">
    <source>
        <dbReference type="ARBA" id="ARBA00022989"/>
    </source>
</evidence>
<evidence type="ECO:0000259" key="10">
    <source>
        <dbReference type="PROSITE" id="PS50850"/>
    </source>
</evidence>
<keyword evidence="6 9" id="KW-0472">Membrane</keyword>
<evidence type="ECO:0000256" key="6">
    <source>
        <dbReference type="ARBA" id="ARBA00023136"/>
    </source>
</evidence>
<evidence type="ECO:0000256" key="2">
    <source>
        <dbReference type="ARBA" id="ARBA00010992"/>
    </source>
</evidence>
<dbReference type="Proteomes" id="UP000224634">
    <property type="component" value="Unassembled WGS sequence"/>
</dbReference>
<dbReference type="Gene3D" id="1.20.1250.20">
    <property type="entry name" value="MFS general substrate transporter like domains"/>
    <property type="match status" value="1"/>
</dbReference>
<feature type="transmembrane region" description="Helical" evidence="9">
    <location>
        <begin position="405"/>
        <end position="421"/>
    </location>
</feature>
<evidence type="ECO:0000256" key="7">
    <source>
        <dbReference type="RuleBase" id="RU003346"/>
    </source>
</evidence>
<keyword evidence="4 9" id="KW-0812">Transmembrane</keyword>
<comment type="caution">
    <text evidence="11">The sequence shown here is derived from an EMBL/GenBank/DDBJ whole genome shotgun (WGS) entry which is preliminary data.</text>
</comment>
<evidence type="ECO:0000256" key="8">
    <source>
        <dbReference type="SAM" id="MobiDB-lite"/>
    </source>
</evidence>
<gene>
    <name evidence="11" type="ORF">AJ80_03532</name>
</gene>
<proteinExistence type="inferred from homology"/>
<protein>
    <recommendedName>
        <fullName evidence="10">Major facilitator superfamily (MFS) profile domain-containing protein</fullName>
    </recommendedName>
</protein>
<dbReference type="PRINTS" id="PR00171">
    <property type="entry name" value="SUGRTRNSPORT"/>
</dbReference>
<evidence type="ECO:0000256" key="4">
    <source>
        <dbReference type="ARBA" id="ARBA00022692"/>
    </source>
</evidence>
<dbReference type="Pfam" id="PF00083">
    <property type="entry name" value="Sugar_tr"/>
    <property type="match status" value="1"/>
</dbReference>
<dbReference type="NCBIfam" id="TIGR00879">
    <property type="entry name" value="SP"/>
    <property type="match status" value="1"/>
</dbReference>
<dbReference type="SUPFAM" id="SSF103473">
    <property type="entry name" value="MFS general substrate transporter"/>
    <property type="match status" value="1"/>
</dbReference>
<dbReference type="InterPro" id="IPR003663">
    <property type="entry name" value="Sugar/inositol_transpt"/>
</dbReference>
<dbReference type="PROSITE" id="PS00216">
    <property type="entry name" value="SUGAR_TRANSPORT_1"/>
    <property type="match status" value="1"/>
</dbReference>
<comment type="subcellular location">
    <subcellularLocation>
        <location evidence="1">Membrane</location>
        <topology evidence="1">Multi-pass membrane protein</topology>
    </subcellularLocation>
</comment>
<dbReference type="EMBL" id="PDNA01000039">
    <property type="protein sequence ID" value="PGH20771.1"/>
    <property type="molecule type" value="Genomic_DNA"/>
</dbReference>
<feature type="region of interest" description="Disordered" evidence="8">
    <location>
        <begin position="496"/>
        <end position="529"/>
    </location>
</feature>
<keyword evidence="12" id="KW-1185">Reference proteome</keyword>
<dbReference type="GO" id="GO:0005351">
    <property type="term" value="F:carbohydrate:proton symporter activity"/>
    <property type="evidence" value="ECO:0007669"/>
    <property type="project" value="TreeGrafter"/>
</dbReference>
<feature type="compositionally biased region" description="Basic and acidic residues" evidence="8">
    <location>
        <begin position="507"/>
        <end position="522"/>
    </location>
</feature>
<feature type="transmembrane region" description="Helical" evidence="9">
    <location>
        <begin position="335"/>
        <end position="359"/>
    </location>
</feature>
<evidence type="ECO:0000256" key="9">
    <source>
        <dbReference type="SAM" id="Phobius"/>
    </source>
</evidence>
<dbReference type="InterPro" id="IPR005828">
    <property type="entry name" value="MFS_sugar_transport-like"/>
</dbReference>
<dbReference type="PANTHER" id="PTHR48022">
    <property type="entry name" value="PLASTIDIC GLUCOSE TRANSPORTER 4"/>
    <property type="match status" value="1"/>
</dbReference>
<dbReference type="InterPro" id="IPR020846">
    <property type="entry name" value="MFS_dom"/>
</dbReference>
<reference evidence="11 12" key="1">
    <citation type="submission" date="2017-10" db="EMBL/GenBank/DDBJ databases">
        <title>Comparative genomics in systemic dimorphic fungi from Ajellomycetaceae.</title>
        <authorList>
            <person name="Munoz J.F."/>
            <person name="Mcewen J.G."/>
            <person name="Clay O.K."/>
            <person name="Cuomo C.A."/>
        </authorList>
    </citation>
    <scope>NUCLEOTIDE SEQUENCE [LARGE SCALE GENOMIC DNA]</scope>
    <source>
        <strain evidence="11 12">UAMH7299</strain>
    </source>
</reference>
<dbReference type="PROSITE" id="PS50850">
    <property type="entry name" value="MFS"/>
    <property type="match status" value="1"/>
</dbReference>